<name>A0A915HQS0_ROMCU</name>
<organism evidence="2 3">
    <name type="scientific">Romanomermis culicivorax</name>
    <name type="common">Nematode worm</name>
    <dbReference type="NCBI Taxonomy" id="13658"/>
    <lineage>
        <taxon>Eukaryota</taxon>
        <taxon>Metazoa</taxon>
        <taxon>Ecdysozoa</taxon>
        <taxon>Nematoda</taxon>
        <taxon>Enoplea</taxon>
        <taxon>Dorylaimia</taxon>
        <taxon>Mermithida</taxon>
        <taxon>Mermithoidea</taxon>
        <taxon>Mermithidae</taxon>
        <taxon>Romanomermis</taxon>
    </lineage>
</organism>
<reference evidence="3" key="1">
    <citation type="submission" date="2022-11" db="UniProtKB">
        <authorList>
            <consortium name="WormBaseParasite"/>
        </authorList>
    </citation>
    <scope>IDENTIFICATION</scope>
</reference>
<keyword evidence="1" id="KW-0812">Transmembrane</keyword>
<keyword evidence="1" id="KW-0472">Membrane</keyword>
<proteinExistence type="predicted"/>
<dbReference type="AlphaFoldDB" id="A0A915HQS0"/>
<keyword evidence="2" id="KW-1185">Reference proteome</keyword>
<protein>
    <submittedName>
        <fullName evidence="3">MARVEL domain-containing protein</fullName>
    </submittedName>
</protein>
<accession>A0A915HQS0</accession>
<feature type="transmembrane region" description="Helical" evidence="1">
    <location>
        <begin position="76"/>
        <end position="97"/>
    </location>
</feature>
<evidence type="ECO:0000256" key="1">
    <source>
        <dbReference type="SAM" id="Phobius"/>
    </source>
</evidence>
<keyword evidence="1" id="KW-1133">Transmembrane helix</keyword>
<sequence>MPISVAYFNTRTGQWRIVELIIAIIIAVLMGTLVPALGSTHEKWYNFLSIGILVCFILICISVVLNLLGQGCPCEFWFCIFAAIVYIGFGATGIYVATQHRNTDIPLIAAIVLSLVNGVLFLTDLNTVRYVAIN</sequence>
<dbReference type="WBParaSite" id="nRc.2.0.1.t03717-RA">
    <property type="protein sequence ID" value="nRc.2.0.1.t03717-RA"/>
    <property type="gene ID" value="nRc.2.0.1.g03717"/>
</dbReference>
<evidence type="ECO:0000313" key="2">
    <source>
        <dbReference type="Proteomes" id="UP000887565"/>
    </source>
</evidence>
<feature type="transmembrane region" description="Helical" evidence="1">
    <location>
        <begin position="103"/>
        <end position="122"/>
    </location>
</feature>
<dbReference type="Proteomes" id="UP000887565">
    <property type="component" value="Unplaced"/>
</dbReference>
<evidence type="ECO:0000313" key="3">
    <source>
        <dbReference type="WBParaSite" id="nRc.2.0.1.t03717-RA"/>
    </source>
</evidence>
<feature type="transmembrane region" description="Helical" evidence="1">
    <location>
        <begin position="44"/>
        <end position="69"/>
    </location>
</feature>
<feature type="transmembrane region" description="Helical" evidence="1">
    <location>
        <begin position="20"/>
        <end position="38"/>
    </location>
</feature>